<reference evidence="2" key="3">
    <citation type="journal article" date="2017" name="Nature">
        <title>Genome sequence of the progenitor of the wheat D genome Aegilops tauschii.</title>
        <authorList>
            <person name="Luo M.C."/>
            <person name="Gu Y.Q."/>
            <person name="Puiu D."/>
            <person name="Wang H."/>
            <person name="Twardziok S.O."/>
            <person name="Deal K.R."/>
            <person name="Huo N."/>
            <person name="Zhu T."/>
            <person name="Wang L."/>
            <person name="Wang Y."/>
            <person name="McGuire P.E."/>
            <person name="Liu S."/>
            <person name="Long H."/>
            <person name="Ramasamy R.K."/>
            <person name="Rodriguez J.C."/>
            <person name="Van S.L."/>
            <person name="Yuan L."/>
            <person name="Wang Z."/>
            <person name="Xia Z."/>
            <person name="Xiao L."/>
            <person name="Anderson O.D."/>
            <person name="Ouyang S."/>
            <person name="Liang Y."/>
            <person name="Zimin A.V."/>
            <person name="Pertea G."/>
            <person name="Qi P."/>
            <person name="Bennetzen J.L."/>
            <person name="Dai X."/>
            <person name="Dawson M.W."/>
            <person name="Muller H.G."/>
            <person name="Kugler K."/>
            <person name="Rivarola-Duarte L."/>
            <person name="Spannagl M."/>
            <person name="Mayer K.F.X."/>
            <person name="Lu F.H."/>
            <person name="Bevan M.W."/>
            <person name="Leroy P."/>
            <person name="Li P."/>
            <person name="You F.M."/>
            <person name="Sun Q."/>
            <person name="Liu Z."/>
            <person name="Lyons E."/>
            <person name="Wicker T."/>
            <person name="Salzberg S.L."/>
            <person name="Devos K.M."/>
            <person name="Dvorak J."/>
        </authorList>
    </citation>
    <scope>NUCLEOTIDE SEQUENCE [LARGE SCALE GENOMIC DNA]</scope>
    <source>
        <strain evidence="2">cv. AL8/78</strain>
    </source>
</reference>
<dbReference type="AlphaFoldDB" id="A0A453LB69"/>
<dbReference type="Proteomes" id="UP000015105">
    <property type="component" value="Chromosome 5D"/>
</dbReference>
<sequence>PFSALATHHRTTLLLALSIYKNPRSTHGRPASQPPPQSRTESRARNPRDPSGRRRQSVGSGRYVERQKGGRGGAGGGGGGAHGGRREDARGAPRQASSAARGGLWRRPGRALRDAGQATRRR</sequence>
<reference evidence="2" key="5">
    <citation type="journal article" date="2021" name="G3 (Bethesda)">
        <title>Aegilops tauschii genome assembly Aet v5.0 features greater sequence contiguity and improved annotation.</title>
        <authorList>
            <person name="Wang L."/>
            <person name="Zhu T."/>
            <person name="Rodriguez J.C."/>
            <person name="Deal K.R."/>
            <person name="Dubcovsky J."/>
            <person name="McGuire P.E."/>
            <person name="Lux T."/>
            <person name="Spannagl M."/>
            <person name="Mayer K.F.X."/>
            <person name="Baldrich P."/>
            <person name="Meyers B.C."/>
            <person name="Huo N."/>
            <person name="Gu Y.Q."/>
            <person name="Zhou H."/>
            <person name="Devos K.M."/>
            <person name="Bennetzen J.L."/>
            <person name="Unver T."/>
            <person name="Budak H."/>
            <person name="Gulick P.J."/>
            <person name="Galiba G."/>
            <person name="Kalapos B."/>
            <person name="Nelson D.R."/>
            <person name="Li P."/>
            <person name="You F.M."/>
            <person name="Luo M.C."/>
            <person name="Dvorak J."/>
        </authorList>
    </citation>
    <scope>NUCLEOTIDE SEQUENCE [LARGE SCALE GENOMIC DNA]</scope>
    <source>
        <strain evidence="2">cv. AL8/78</strain>
    </source>
</reference>
<evidence type="ECO:0000313" key="3">
    <source>
        <dbReference type="Proteomes" id="UP000015105"/>
    </source>
</evidence>
<evidence type="ECO:0000256" key="1">
    <source>
        <dbReference type="SAM" id="MobiDB-lite"/>
    </source>
</evidence>
<dbReference type="EnsemblPlants" id="AET5Gv20694200.3">
    <property type="protein sequence ID" value="AET5Gv20694200.3"/>
    <property type="gene ID" value="AET5Gv20694200"/>
</dbReference>
<dbReference type="Gramene" id="AET5Gv20694200.3">
    <property type="protein sequence ID" value="AET5Gv20694200.3"/>
    <property type="gene ID" value="AET5Gv20694200"/>
</dbReference>
<feature type="compositionally biased region" description="Gly residues" evidence="1">
    <location>
        <begin position="70"/>
        <end position="82"/>
    </location>
</feature>
<name>A0A453LB69_AEGTS</name>
<reference evidence="3" key="1">
    <citation type="journal article" date="2014" name="Science">
        <title>Ancient hybridizations among the ancestral genomes of bread wheat.</title>
        <authorList>
            <consortium name="International Wheat Genome Sequencing Consortium,"/>
            <person name="Marcussen T."/>
            <person name="Sandve S.R."/>
            <person name="Heier L."/>
            <person name="Spannagl M."/>
            <person name="Pfeifer M."/>
            <person name="Jakobsen K.S."/>
            <person name="Wulff B.B."/>
            <person name="Steuernagel B."/>
            <person name="Mayer K.F."/>
            <person name="Olsen O.A."/>
        </authorList>
    </citation>
    <scope>NUCLEOTIDE SEQUENCE [LARGE SCALE GENOMIC DNA]</scope>
    <source>
        <strain evidence="3">cv. AL8/78</strain>
    </source>
</reference>
<feature type="region of interest" description="Disordered" evidence="1">
    <location>
        <begin position="18"/>
        <end position="122"/>
    </location>
</feature>
<reference evidence="2" key="4">
    <citation type="submission" date="2019-03" db="UniProtKB">
        <authorList>
            <consortium name="EnsemblPlants"/>
        </authorList>
    </citation>
    <scope>IDENTIFICATION</scope>
</reference>
<proteinExistence type="predicted"/>
<protein>
    <submittedName>
        <fullName evidence="2">Uncharacterized protein</fullName>
    </submittedName>
</protein>
<evidence type="ECO:0000313" key="2">
    <source>
        <dbReference type="EnsemblPlants" id="AET5Gv20694200.3"/>
    </source>
</evidence>
<accession>A0A453LB69</accession>
<organism evidence="2 3">
    <name type="scientific">Aegilops tauschii subsp. strangulata</name>
    <name type="common">Goatgrass</name>
    <dbReference type="NCBI Taxonomy" id="200361"/>
    <lineage>
        <taxon>Eukaryota</taxon>
        <taxon>Viridiplantae</taxon>
        <taxon>Streptophyta</taxon>
        <taxon>Embryophyta</taxon>
        <taxon>Tracheophyta</taxon>
        <taxon>Spermatophyta</taxon>
        <taxon>Magnoliopsida</taxon>
        <taxon>Liliopsida</taxon>
        <taxon>Poales</taxon>
        <taxon>Poaceae</taxon>
        <taxon>BOP clade</taxon>
        <taxon>Pooideae</taxon>
        <taxon>Triticodae</taxon>
        <taxon>Triticeae</taxon>
        <taxon>Triticinae</taxon>
        <taxon>Aegilops</taxon>
    </lineage>
</organism>
<keyword evidence="3" id="KW-1185">Reference proteome</keyword>
<feature type="compositionally biased region" description="Basic and acidic residues" evidence="1">
    <location>
        <begin position="40"/>
        <end position="52"/>
    </location>
</feature>
<reference evidence="3" key="2">
    <citation type="journal article" date="2017" name="Nat. Plants">
        <title>The Aegilops tauschii genome reveals multiple impacts of transposons.</title>
        <authorList>
            <person name="Zhao G."/>
            <person name="Zou C."/>
            <person name="Li K."/>
            <person name="Wang K."/>
            <person name="Li T."/>
            <person name="Gao L."/>
            <person name="Zhang X."/>
            <person name="Wang H."/>
            <person name="Yang Z."/>
            <person name="Liu X."/>
            <person name="Jiang W."/>
            <person name="Mao L."/>
            <person name="Kong X."/>
            <person name="Jiao Y."/>
            <person name="Jia J."/>
        </authorList>
    </citation>
    <scope>NUCLEOTIDE SEQUENCE [LARGE SCALE GENOMIC DNA]</scope>
    <source>
        <strain evidence="3">cv. AL8/78</strain>
    </source>
</reference>